<keyword evidence="1" id="KW-0472">Membrane</keyword>
<keyword evidence="1" id="KW-0812">Transmembrane</keyword>
<dbReference type="GO" id="GO:0005881">
    <property type="term" value="C:cytoplasmic microtubule"/>
    <property type="evidence" value="ECO:0007669"/>
    <property type="project" value="TreeGrafter"/>
</dbReference>
<feature type="region of interest" description="Disordered" evidence="2">
    <location>
        <begin position="177"/>
        <end position="229"/>
    </location>
</feature>
<dbReference type="AlphaFoldDB" id="A0A1I8QBE2"/>
<evidence type="ECO:0000256" key="2">
    <source>
        <dbReference type="SAM" id="MobiDB-lite"/>
    </source>
</evidence>
<feature type="transmembrane region" description="Helical" evidence="1">
    <location>
        <begin position="38"/>
        <end position="64"/>
    </location>
</feature>
<evidence type="ECO:0000313" key="4">
    <source>
        <dbReference type="Proteomes" id="UP000095300"/>
    </source>
</evidence>
<sequence length="244" mass="28012">MISSICSRLTILIFGTLYPAYYSFKAVRTKTVDEYMKWMTYWIVFAIFTAAETFTDVFLTWLPFYYELKILLILWLLPSMGNGSPVLYRKCLHPFLKKHESRIDRALEQMQNRGQDMIFQYASEAVLFLGRGIMDILHKNMPNGLLGLMANSHGVNNDDRTSRMRSVASSTMLIEELDDPQPSTSSNGKLRKCKTTPGRKTTKDVAGEANTEQNDLKTKQTRGRGRKARDIKAEYNLDINLNEN</sequence>
<comment type="caution">
    <text evidence="1">Lacks conserved residue(s) required for the propagation of feature annotation.</text>
</comment>
<reference evidence="3" key="1">
    <citation type="submission" date="2020-05" db="UniProtKB">
        <authorList>
            <consortium name="EnsemblMetazoa"/>
        </authorList>
    </citation>
    <scope>IDENTIFICATION</scope>
    <source>
        <strain evidence="3">USDA</strain>
    </source>
</reference>
<dbReference type="EnsemblMetazoa" id="SCAU015619-RA">
    <property type="protein sequence ID" value="SCAU015619-PA"/>
    <property type="gene ID" value="SCAU015619"/>
</dbReference>
<dbReference type="PANTHER" id="PTHR12300">
    <property type="entry name" value="HVA22-LIKE PROTEINS"/>
    <property type="match status" value="1"/>
</dbReference>
<name>A0A1I8QBE2_STOCA</name>
<protein>
    <recommendedName>
        <fullName evidence="1">Receptor expression-enhancing protein</fullName>
    </recommendedName>
</protein>
<dbReference type="InterPro" id="IPR004345">
    <property type="entry name" value="TB2_DP1_HVA22"/>
</dbReference>
<dbReference type="GO" id="GO:0008017">
    <property type="term" value="F:microtubule binding"/>
    <property type="evidence" value="ECO:0007669"/>
    <property type="project" value="TreeGrafter"/>
</dbReference>
<dbReference type="Pfam" id="PF03134">
    <property type="entry name" value="TB2_DP1_HVA22"/>
    <property type="match status" value="1"/>
</dbReference>
<keyword evidence="4" id="KW-1185">Reference proteome</keyword>
<dbReference type="GO" id="GO:0071786">
    <property type="term" value="P:endoplasmic reticulum tubular network organization"/>
    <property type="evidence" value="ECO:0007669"/>
    <property type="project" value="TreeGrafter"/>
</dbReference>
<dbReference type="OrthoDB" id="10009287at2759"/>
<dbReference type="KEGG" id="scac:106091553"/>
<dbReference type="GO" id="GO:0005789">
    <property type="term" value="C:endoplasmic reticulum membrane"/>
    <property type="evidence" value="ECO:0007669"/>
    <property type="project" value="TreeGrafter"/>
</dbReference>
<evidence type="ECO:0000256" key="1">
    <source>
        <dbReference type="RuleBase" id="RU362006"/>
    </source>
</evidence>
<dbReference type="GO" id="GO:0071782">
    <property type="term" value="C:endoplasmic reticulum tubular network"/>
    <property type="evidence" value="ECO:0007669"/>
    <property type="project" value="TreeGrafter"/>
</dbReference>
<dbReference type="PANTHER" id="PTHR12300:SF117">
    <property type="entry name" value="LP05237P-RELATED"/>
    <property type="match status" value="1"/>
</dbReference>
<dbReference type="VEuPathDB" id="VectorBase:SCAU015619"/>
<keyword evidence="1" id="KW-1133">Transmembrane helix</keyword>
<proteinExistence type="inferred from homology"/>
<gene>
    <name evidence="3" type="primary">106091553</name>
</gene>
<evidence type="ECO:0000313" key="3">
    <source>
        <dbReference type="EnsemblMetazoa" id="SCAU015619-PA"/>
    </source>
</evidence>
<organism evidence="3 4">
    <name type="scientific">Stomoxys calcitrans</name>
    <name type="common">Stable fly</name>
    <name type="synonym">Conops calcitrans</name>
    <dbReference type="NCBI Taxonomy" id="35570"/>
    <lineage>
        <taxon>Eukaryota</taxon>
        <taxon>Metazoa</taxon>
        <taxon>Ecdysozoa</taxon>
        <taxon>Arthropoda</taxon>
        <taxon>Hexapoda</taxon>
        <taxon>Insecta</taxon>
        <taxon>Pterygota</taxon>
        <taxon>Neoptera</taxon>
        <taxon>Endopterygota</taxon>
        <taxon>Diptera</taxon>
        <taxon>Brachycera</taxon>
        <taxon>Muscomorpha</taxon>
        <taxon>Muscoidea</taxon>
        <taxon>Muscidae</taxon>
        <taxon>Stomoxys</taxon>
    </lineage>
</organism>
<comment type="similarity">
    <text evidence="1">Belongs to the DP1 family.</text>
</comment>
<dbReference type="Proteomes" id="UP000095300">
    <property type="component" value="Unassembled WGS sequence"/>
</dbReference>
<comment type="subcellular location">
    <subcellularLocation>
        <location evidence="1">Membrane</location>
        <topology evidence="1">Multi-pass membrane protein</topology>
    </subcellularLocation>
</comment>
<accession>A0A1I8QBE2</accession>
<dbReference type="STRING" id="35570.A0A1I8QBE2"/>